<organism evidence="2 3">
    <name type="scientific">Cricetulus griseus</name>
    <name type="common">Chinese hamster</name>
    <name type="synonym">Cricetulus barabensis griseus</name>
    <dbReference type="NCBI Taxonomy" id="10029"/>
    <lineage>
        <taxon>Eukaryota</taxon>
        <taxon>Metazoa</taxon>
        <taxon>Chordata</taxon>
        <taxon>Craniata</taxon>
        <taxon>Vertebrata</taxon>
        <taxon>Euteleostomi</taxon>
        <taxon>Mammalia</taxon>
        <taxon>Eutheria</taxon>
        <taxon>Euarchontoglires</taxon>
        <taxon>Glires</taxon>
        <taxon>Rodentia</taxon>
        <taxon>Myomorpha</taxon>
        <taxon>Muroidea</taxon>
        <taxon>Cricetidae</taxon>
        <taxon>Cricetinae</taxon>
        <taxon>Cricetulus</taxon>
    </lineage>
</organism>
<proteinExistence type="predicted"/>
<dbReference type="Proteomes" id="UP000030759">
    <property type="component" value="Unassembled WGS sequence"/>
</dbReference>
<protein>
    <submittedName>
        <fullName evidence="2">Histone deacetylase complex subunit SAP30L-like protein</fullName>
    </submittedName>
</protein>
<accession>A0A061I7T8</accession>
<name>A0A061I7T8_CRIGR</name>
<feature type="non-terminal residue" evidence="2">
    <location>
        <position position="1"/>
    </location>
</feature>
<evidence type="ECO:0000313" key="3">
    <source>
        <dbReference type="Proteomes" id="UP000030759"/>
    </source>
</evidence>
<feature type="region of interest" description="Disordered" evidence="1">
    <location>
        <begin position="53"/>
        <end position="73"/>
    </location>
</feature>
<dbReference type="AlphaFoldDB" id="A0A061I7T8"/>
<gene>
    <name evidence="2" type="ORF">H671_4g12227</name>
</gene>
<dbReference type="EMBL" id="KE675066">
    <property type="protein sequence ID" value="ERE75961.1"/>
    <property type="molecule type" value="Genomic_DNA"/>
</dbReference>
<reference evidence="3" key="1">
    <citation type="journal article" date="2013" name="Nat. Biotechnol.">
        <title>Chinese hamster genome sequenced from sorted chromosomes.</title>
        <authorList>
            <person name="Brinkrolf K."/>
            <person name="Rupp O."/>
            <person name="Laux H."/>
            <person name="Kollin F."/>
            <person name="Ernst W."/>
            <person name="Linke B."/>
            <person name="Kofler R."/>
            <person name="Romand S."/>
            <person name="Hesse F."/>
            <person name="Budach W.E."/>
            <person name="Galosy S."/>
            <person name="Muller D."/>
            <person name="Noll T."/>
            <person name="Wienberg J."/>
            <person name="Jostock T."/>
            <person name="Leonard M."/>
            <person name="Grillari J."/>
            <person name="Tauch A."/>
            <person name="Goesmann A."/>
            <person name="Helk B."/>
            <person name="Mott J.E."/>
            <person name="Puhler A."/>
            <person name="Borth N."/>
        </authorList>
    </citation>
    <scope>NUCLEOTIDE SEQUENCE [LARGE SCALE GENOMIC DNA]</scope>
    <source>
        <strain evidence="3">17A/GY</strain>
    </source>
</reference>
<sequence>SLIYSASGSWSSMHYQGWTPSHDMGLKSDQSLVVHSSWVMHYISSHHILHAGKTEDNNRRRKDNRVGVIQKDEQTEDISSEMINSAKHMKSFALISVVLQTFRIILKFYTNNEYLLDGYKFQVRGNCPSIHNRIEQAPGESGCSCNCSVSFGTLAELDKAVLQSSSSSDNKEKLIGGLTNPVTIWAQNQGYELAHPNIYLFCELLEHVQETNLQTKASGPPQHKTTGYLKGTTTVNIDIVAEARGLEKDQPFITLASNDTWLKVALSPNTKDITKLFLVAPAFELATLSILCFKSVLIHDLHCSVIVKTLRNRFHTGKGRAKHRADSIDHCCLLGSQKPQPVVSGTFCVLVLEKFDLGNQDVQCYQQEQYSECSQNLGKH</sequence>
<evidence type="ECO:0000256" key="1">
    <source>
        <dbReference type="SAM" id="MobiDB-lite"/>
    </source>
</evidence>
<evidence type="ECO:0000313" key="2">
    <source>
        <dbReference type="EMBL" id="ERE75961.1"/>
    </source>
</evidence>